<name>A0A654KGN8_TAYEM</name>
<dbReference type="InterPro" id="IPR018313">
    <property type="entry name" value="SBP_3_CS"/>
</dbReference>
<dbReference type="Gene3D" id="3.40.190.10">
    <property type="entry name" value="Periplasmic binding protein-like II"/>
    <property type="match status" value="2"/>
</dbReference>
<comment type="subcellular location">
    <subcellularLocation>
        <location evidence="1">Cell envelope</location>
    </subcellularLocation>
</comment>
<evidence type="ECO:0000313" key="8">
    <source>
        <dbReference type="Proteomes" id="UP000007472"/>
    </source>
</evidence>
<dbReference type="PROSITE" id="PS01039">
    <property type="entry name" value="SBP_BACTERIAL_3"/>
    <property type="match status" value="1"/>
</dbReference>
<dbReference type="GO" id="GO:0030313">
    <property type="term" value="C:cell envelope"/>
    <property type="evidence" value="ECO:0007669"/>
    <property type="project" value="UniProtKB-SubCell"/>
</dbReference>
<reference evidence="7 8" key="1">
    <citation type="journal article" date="2011" name="J. Bacteriol.">
        <title>Genome sequence of Taylorella equigenitalis MCE9, the causative agent of contagious equine metritis.</title>
        <authorList>
            <person name="Hebert L."/>
            <person name="Moumen B."/>
            <person name="Duquesne F."/>
            <person name="Breuil M.F."/>
            <person name="Laugier C."/>
            <person name="Batto J.M."/>
            <person name="Renault P."/>
            <person name="Petry S."/>
        </authorList>
    </citation>
    <scope>NUCLEOTIDE SEQUENCE [LARGE SCALE GENOMIC DNA]</scope>
    <source>
        <strain evidence="7 8">MCE9</strain>
    </source>
</reference>
<evidence type="ECO:0000256" key="4">
    <source>
        <dbReference type="RuleBase" id="RU003744"/>
    </source>
</evidence>
<sequence>MRSLLLTAGLVLGLASVVQAKDFTELRIGTETGYVPFEYKNEKGELIGFDIEVGNAICEKLKAKCTWVEQPFDALIPGLQARKFDIIHASITHNEAREKVIDFTDDVYAIPTQLIAKKGSGIATEDDLKGKRLGALQGSAQEAYARRVISKKDVKVVSYKEQPQTFIDLKAGRIDAAIVEKPNANSAFIATPEGADYEFVGQPLEHELLNNRISIGIRKGDKDLKEALDKAISELRDEGKIAEIAKKYFKEGELDLLNKK</sequence>
<evidence type="ECO:0000259" key="6">
    <source>
        <dbReference type="SMART" id="SM00062"/>
    </source>
</evidence>
<gene>
    <name evidence="7" type="ordered locus">TEQUI_0666</name>
</gene>
<dbReference type="SMART" id="SM00062">
    <property type="entry name" value="PBPb"/>
    <property type="match status" value="1"/>
</dbReference>
<evidence type="ECO:0000256" key="5">
    <source>
        <dbReference type="SAM" id="SignalP"/>
    </source>
</evidence>
<dbReference type="PANTHER" id="PTHR35936:SF13">
    <property type="entry name" value="HISTIDINE-BINDING PERIPLASMIC PROTEIN"/>
    <property type="match status" value="1"/>
</dbReference>
<comment type="similarity">
    <text evidence="2 4">Belongs to the bacterial solute-binding protein 3 family.</text>
</comment>
<dbReference type="InterPro" id="IPR001638">
    <property type="entry name" value="Solute-binding_3/MltF_N"/>
</dbReference>
<feature type="signal peptide" evidence="5">
    <location>
        <begin position="1"/>
        <end position="20"/>
    </location>
</feature>
<accession>A0A654KGN8</accession>
<keyword evidence="3 5" id="KW-0732">Signal</keyword>
<dbReference type="Proteomes" id="UP000007472">
    <property type="component" value="Chromosome"/>
</dbReference>
<feature type="chain" id="PRO_5024975589" evidence="5">
    <location>
        <begin position="21"/>
        <end position="260"/>
    </location>
</feature>
<feature type="domain" description="Solute-binding protein family 3/N-terminal" evidence="6">
    <location>
        <begin position="25"/>
        <end position="252"/>
    </location>
</feature>
<dbReference type="KEGG" id="teq:TEQUI_0666"/>
<dbReference type="SUPFAM" id="SSF53850">
    <property type="entry name" value="Periplasmic binding protein-like II"/>
    <property type="match status" value="1"/>
</dbReference>
<protein>
    <submittedName>
        <fullName evidence="7">Lysine-arginine-ornithine-binding periplasmic protein</fullName>
    </submittedName>
</protein>
<evidence type="ECO:0000256" key="3">
    <source>
        <dbReference type="ARBA" id="ARBA00022729"/>
    </source>
</evidence>
<evidence type="ECO:0000313" key="7">
    <source>
        <dbReference type="EMBL" id="ADU91604.1"/>
    </source>
</evidence>
<dbReference type="AlphaFoldDB" id="A0A654KGN8"/>
<dbReference type="Pfam" id="PF00497">
    <property type="entry name" value="SBP_bac_3"/>
    <property type="match status" value="1"/>
</dbReference>
<dbReference type="PANTHER" id="PTHR35936">
    <property type="entry name" value="MEMBRANE-BOUND LYTIC MUREIN TRANSGLYCOSYLASE F"/>
    <property type="match status" value="1"/>
</dbReference>
<organism evidence="7 8">
    <name type="scientific">Taylorella equigenitalis (strain MCE9)</name>
    <dbReference type="NCBI Taxonomy" id="937774"/>
    <lineage>
        <taxon>Bacteria</taxon>
        <taxon>Pseudomonadati</taxon>
        <taxon>Pseudomonadota</taxon>
        <taxon>Betaproteobacteria</taxon>
        <taxon>Burkholderiales</taxon>
        <taxon>Alcaligenaceae</taxon>
        <taxon>Taylorella</taxon>
    </lineage>
</organism>
<dbReference type="EMBL" id="CP002456">
    <property type="protein sequence ID" value="ADU91604.1"/>
    <property type="molecule type" value="Genomic_DNA"/>
</dbReference>
<proteinExistence type="inferred from homology"/>
<evidence type="ECO:0000256" key="2">
    <source>
        <dbReference type="ARBA" id="ARBA00010333"/>
    </source>
</evidence>
<evidence type="ECO:0000256" key="1">
    <source>
        <dbReference type="ARBA" id="ARBA00004196"/>
    </source>
</evidence>